<keyword evidence="2 5" id="KW-0328">Glycosyltransferase</keyword>
<dbReference type="EC" id="2.4.-.-" evidence="5"/>
<reference evidence="5 6" key="1">
    <citation type="submission" date="2024-04" db="EMBL/GenBank/DDBJ databases">
        <title>Phylogenomic analyses of a clade within the roseobacter group suggest taxonomic reassignments of species of the genera Aestuariivita, Citreicella, Loktanella, Nautella, Pelagibaca, Ruegeria, Thalassobius, Thiobacimonas and Tropicibacter, and the proposal o.</title>
        <authorList>
            <person name="Jeon C.O."/>
        </authorList>
    </citation>
    <scope>NUCLEOTIDE SEQUENCE [LARGE SCALE GENOMIC DNA]</scope>
    <source>
        <strain evidence="5 6">G8-12</strain>
    </source>
</reference>
<accession>A0AAN0M5I1</accession>
<dbReference type="InterPro" id="IPR001173">
    <property type="entry name" value="Glyco_trans_2-like"/>
</dbReference>
<evidence type="ECO:0000313" key="5">
    <source>
        <dbReference type="EMBL" id="WZU65315.1"/>
    </source>
</evidence>
<dbReference type="CDD" id="cd00761">
    <property type="entry name" value="Glyco_tranf_GTA_type"/>
    <property type="match status" value="1"/>
</dbReference>
<proteinExistence type="inferred from homology"/>
<comment type="similarity">
    <text evidence="1">Belongs to the glycosyltransferase 2 family.</text>
</comment>
<name>A0AAN0M5I1_9RHOB</name>
<protein>
    <submittedName>
        <fullName evidence="5">Glycosyltransferase</fullName>
        <ecNumber evidence="5">2.4.-.-</ecNumber>
    </submittedName>
</protein>
<dbReference type="EMBL" id="CP151762">
    <property type="protein sequence ID" value="WZU65315.1"/>
    <property type="molecule type" value="Genomic_DNA"/>
</dbReference>
<evidence type="ECO:0000256" key="1">
    <source>
        <dbReference type="ARBA" id="ARBA00006739"/>
    </source>
</evidence>
<dbReference type="Proteomes" id="UP001451782">
    <property type="component" value="Chromosome"/>
</dbReference>
<organism evidence="5 6">
    <name type="scientific">Yoonia algicola</name>
    <dbReference type="NCBI Taxonomy" id="3137368"/>
    <lineage>
        <taxon>Bacteria</taxon>
        <taxon>Pseudomonadati</taxon>
        <taxon>Pseudomonadota</taxon>
        <taxon>Alphaproteobacteria</taxon>
        <taxon>Rhodobacterales</taxon>
        <taxon>Paracoccaceae</taxon>
        <taxon>Yoonia</taxon>
    </lineage>
</organism>
<dbReference type="KEGG" id="yag:AABB28_08710"/>
<evidence type="ECO:0000313" key="6">
    <source>
        <dbReference type="Proteomes" id="UP001451782"/>
    </source>
</evidence>
<dbReference type="RefSeq" id="WP_342071662.1">
    <property type="nucleotide sequence ID" value="NZ_CP151762.1"/>
</dbReference>
<keyword evidence="6" id="KW-1185">Reference proteome</keyword>
<evidence type="ECO:0000259" key="4">
    <source>
        <dbReference type="Pfam" id="PF00535"/>
    </source>
</evidence>
<dbReference type="InterPro" id="IPR029044">
    <property type="entry name" value="Nucleotide-diphossugar_trans"/>
</dbReference>
<gene>
    <name evidence="5" type="ORF">AABB28_08710</name>
</gene>
<dbReference type="Pfam" id="PF00535">
    <property type="entry name" value="Glycos_transf_2"/>
    <property type="match status" value="1"/>
</dbReference>
<evidence type="ECO:0000256" key="3">
    <source>
        <dbReference type="ARBA" id="ARBA00022679"/>
    </source>
</evidence>
<dbReference type="PANTHER" id="PTHR43179">
    <property type="entry name" value="RHAMNOSYLTRANSFERASE WBBL"/>
    <property type="match status" value="1"/>
</dbReference>
<dbReference type="AlphaFoldDB" id="A0AAN0M5I1"/>
<keyword evidence="3 5" id="KW-0808">Transferase</keyword>
<dbReference type="GO" id="GO:0016757">
    <property type="term" value="F:glycosyltransferase activity"/>
    <property type="evidence" value="ECO:0007669"/>
    <property type="project" value="UniProtKB-KW"/>
</dbReference>
<dbReference type="Gene3D" id="3.90.550.10">
    <property type="entry name" value="Spore Coat Polysaccharide Biosynthesis Protein SpsA, Chain A"/>
    <property type="match status" value="1"/>
</dbReference>
<dbReference type="SUPFAM" id="SSF53448">
    <property type="entry name" value="Nucleotide-diphospho-sugar transferases"/>
    <property type="match status" value="1"/>
</dbReference>
<dbReference type="PANTHER" id="PTHR43179:SF12">
    <property type="entry name" value="GALACTOFURANOSYLTRANSFERASE GLFT2"/>
    <property type="match status" value="1"/>
</dbReference>
<evidence type="ECO:0000256" key="2">
    <source>
        <dbReference type="ARBA" id="ARBA00022676"/>
    </source>
</evidence>
<feature type="domain" description="Glycosyltransferase 2-like" evidence="4">
    <location>
        <begin position="9"/>
        <end position="162"/>
    </location>
</feature>
<sequence length="296" mass="32719">MVHTRPTISVVIPTFDDWDPLEKCLACLAAQDLDPELFEIIIANNNASNVVPDSLIVPENARVIWVEKPGSYAARNAAMQIAGGQFIFFTDSDCLPNSDWLSAGLAVFRAQPDIIRCAGAIDVYPASGTWNGASLFDALFSLQQAKLVKTGRAATANLAVRRCAFDVVGAFRESSFSGGDMEWNERAQAAGLCLKYVPDMIVRHPARDRLAQHVRKTARKTGASYTEQAKARSSHQLVPPLENVFPSVRALSTIFAAKDVPFRLSMAVWGVHSYLRWVKLIEVIRLGWFNTNPERR</sequence>